<evidence type="ECO:0000256" key="2">
    <source>
        <dbReference type="ARBA" id="ARBA00008973"/>
    </source>
</evidence>
<dbReference type="PANTHER" id="PTHR30429:SF1">
    <property type="entry name" value="D-METHIONINE-BINDING LIPOPROTEIN METQ-RELATED"/>
    <property type="match status" value="1"/>
</dbReference>
<keyword evidence="3" id="KW-0732">Signal</keyword>
<dbReference type="GO" id="GO:0016020">
    <property type="term" value="C:membrane"/>
    <property type="evidence" value="ECO:0007669"/>
    <property type="project" value="UniProtKB-SubCell"/>
</dbReference>
<comment type="subcellular location">
    <subcellularLocation>
        <location evidence="1">Membrane</location>
        <topology evidence="1">Lipid-anchor</topology>
    </subcellularLocation>
</comment>
<comment type="caution">
    <text evidence="8">The sequence shown here is derived from an EMBL/GenBank/DDBJ whole genome shotgun (WGS) entry which is preliminary data.</text>
</comment>
<dbReference type="GeneID" id="62777500"/>
<evidence type="ECO:0000256" key="3">
    <source>
        <dbReference type="ARBA" id="ARBA00022729"/>
    </source>
</evidence>
<dbReference type="AlphaFoldDB" id="A0AAW4UCA8"/>
<dbReference type="PIRSF" id="PIRSF002854">
    <property type="entry name" value="MetQ"/>
    <property type="match status" value="1"/>
</dbReference>
<evidence type="ECO:0000256" key="5">
    <source>
        <dbReference type="ARBA" id="ARBA00023139"/>
    </source>
</evidence>
<dbReference type="PANTHER" id="PTHR30429">
    <property type="entry name" value="D-METHIONINE-BINDING LIPOPROTEIN METQ"/>
    <property type="match status" value="1"/>
</dbReference>
<evidence type="ECO:0000256" key="6">
    <source>
        <dbReference type="ARBA" id="ARBA00023288"/>
    </source>
</evidence>
<evidence type="ECO:0000313" key="8">
    <source>
        <dbReference type="EMBL" id="MCB6829276.1"/>
    </source>
</evidence>
<dbReference type="Proteomes" id="UP001198190">
    <property type="component" value="Unassembled WGS sequence"/>
</dbReference>
<keyword evidence="5" id="KW-0564">Palmitate</keyword>
<accession>A0AAW4UCA8</accession>
<protein>
    <submittedName>
        <fullName evidence="8">MetQ/NlpA family ABC transporter substrate-binding protein</fullName>
    </submittedName>
</protein>
<reference evidence="8" key="1">
    <citation type="submission" date="2021-10" db="EMBL/GenBank/DDBJ databases">
        <title>Collection of gut derived symbiotic bacterial strains cultured from healthy donors.</title>
        <authorList>
            <person name="Lin H."/>
            <person name="Littmann E."/>
            <person name="Claire K."/>
            <person name="Pamer E."/>
        </authorList>
    </citation>
    <scope>NUCLEOTIDE SEQUENCE</scope>
    <source>
        <strain evidence="8">MSK.7.16</strain>
    </source>
</reference>
<keyword evidence="4" id="KW-0472">Membrane</keyword>
<dbReference type="NCBIfam" id="TIGR00363">
    <property type="entry name" value="MetQ/NlpA family lipoprotein"/>
    <property type="match status" value="1"/>
</dbReference>
<dbReference type="RefSeq" id="WP_008540154.1">
    <property type="nucleotide sequence ID" value="NZ_BSQS01000007.1"/>
</dbReference>
<comment type="similarity">
    <text evidence="2">Belongs to the NlpA lipoprotein family.</text>
</comment>
<evidence type="ECO:0000256" key="4">
    <source>
        <dbReference type="ARBA" id="ARBA00023136"/>
    </source>
</evidence>
<evidence type="ECO:0000313" key="9">
    <source>
        <dbReference type="Proteomes" id="UP001198190"/>
    </source>
</evidence>
<feature type="lipid moiety-binding region" description="S-diacylglycerol cysteine" evidence="7">
    <location>
        <position position="20"/>
    </location>
</feature>
<proteinExistence type="inferred from homology"/>
<dbReference type="PROSITE" id="PS51257">
    <property type="entry name" value="PROKAR_LIPOPROTEIN"/>
    <property type="match status" value="1"/>
</dbReference>
<organism evidence="8 9">
    <name type="scientific">Megamonas funiformis</name>
    <dbReference type="NCBI Taxonomy" id="437897"/>
    <lineage>
        <taxon>Bacteria</taxon>
        <taxon>Bacillati</taxon>
        <taxon>Bacillota</taxon>
        <taxon>Negativicutes</taxon>
        <taxon>Selenomonadales</taxon>
        <taxon>Selenomonadaceae</taxon>
        <taxon>Megamonas</taxon>
    </lineage>
</organism>
<dbReference type="SUPFAM" id="SSF53850">
    <property type="entry name" value="Periplasmic binding protein-like II"/>
    <property type="match status" value="1"/>
</dbReference>
<dbReference type="Gene3D" id="3.40.190.10">
    <property type="entry name" value="Periplasmic binding protein-like II"/>
    <property type="match status" value="2"/>
</dbReference>
<evidence type="ECO:0000256" key="7">
    <source>
        <dbReference type="PIRSR" id="PIRSR002854-1"/>
    </source>
</evidence>
<evidence type="ECO:0000256" key="1">
    <source>
        <dbReference type="ARBA" id="ARBA00004635"/>
    </source>
</evidence>
<name>A0AAW4UCA8_9FIRM</name>
<sequence>MKKYTFFALLFIFSLFITGCGISTQKEIRIGATSGPHAEIAEIVAKEANKQGLNVKVVEFSDYITPDLALSDGEVELAAYQHEPFLNNFNENKGTDLTSIGKTIIMPMGIYSNKIHNMIDISNGATVSIPNDPTNAGRALMLLEKAGLIKLKNGLEFKSTVKDIIDNPKNLKFQELEAAQLPRSLEDVDIAVITMNYVMSAGLNVEKQGIFFEDKNEPLAVVILATRKEDKDNPDYKKILDIYHSDVVKTFINEHFKGTITSAD</sequence>
<dbReference type="CDD" id="cd13526">
    <property type="entry name" value="PBP2_lipoprotein_MetQ_like"/>
    <property type="match status" value="1"/>
</dbReference>
<dbReference type="Pfam" id="PF03180">
    <property type="entry name" value="Lipoprotein_9"/>
    <property type="match status" value="1"/>
</dbReference>
<dbReference type="InterPro" id="IPR004872">
    <property type="entry name" value="Lipoprotein_NlpA"/>
</dbReference>
<keyword evidence="6" id="KW-0449">Lipoprotein</keyword>
<gene>
    <name evidence="8" type="ORF">LIY65_11315</name>
</gene>
<dbReference type="EMBL" id="JAJCGD010000045">
    <property type="protein sequence ID" value="MCB6829276.1"/>
    <property type="molecule type" value="Genomic_DNA"/>
</dbReference>